<dbReference type="RefSeq" id="WP_057087025.1">
    <property type="nucleotide sequence ID" value="NZ_CYZF01000001.1"/>
</dbReference>
<sequence>MKTRILFFCISCLLWASCENSRQNYVIEGTLPSVKYDGEWIYLVPMENAPGRVDSVKITNASFSFSGQGEEMRVLRLRHLLRVYIQELLVVTEPGTIHVKADSVGSVTGTPQNDALQKWKEGREKKQEAYHFIRTGLRNATGKDSLHLIQIRDSLRMQEQEANFLFLKEQGNNTLGTFMRKMVRGSLTEEQQKLLDESLQKEIH</sequence>
<dbReference type="InterPro" id="IPR025380">
    <property type="entry name" value="DUF4369"/>
</dbReference>
<accession>A0A173XPG2</accession>
<dbReference type="AlphaFoldDB" id="A0A173XPG2"/>
<organism evidence="2 3">
    <name type="scientific">Bacteroides uniformis</name>
    <dbReference type="NCBI Taxonomy" id="820"/>
    <lineage>
        <taxon>Bacteria</taxon>
        <taxon>Pseudomonadati</taxon>
        <taxon>Bacteroidota</taxon>
        <taxon>Bacteroidia</taxon>
        <taxon>Bacteroidales</taxon>
        <taxon>Bacteroidaceae</taxon>
        <taxon>Bacteroides</taxon>
    </lineage>
</organism>
<reference evidence="2 3" key="1">
    <citation type="submission" date="2015-09" db="EMBL/GenBank/DDBJ databases">
        <authorList>
            <consortium name="Pathogen Informatics"/>
        </authorList>
    </citation>
    <scope>NUCLEOTIDE SEQUENCE [LARGE SCALE GENOMIC DNA]</scope>
    <source>
        <strain evidence="2 3">2789STDY5608791</strain>
    </source>
</reference>
<evidence type="ECO:0000313" key="3">
    <source>
        <dbReference type="Proteomes" id="UP000095419"/>
    </source>
</evidence>
<name>A0A173XPG2_BACUN</name>
<protein>
    <submittedName>
        <fullName evidence="2">Alkyl hydroperoxide reductase</fullName>
    </submittedName>
</protein>
<feature type="domain" description="DUF4369" evidence="1">
    <location>
        <begin position="25"/>
        <end position="116"/>
    </location>
</feature>
<dbReference type="PROSITE" id="PS51257">
    <property type="entry name" value="PROKAR_LIPOPROTEIN"/>
    <property type="match status" value="1"/>
</dbReference>
<proteinExistence type="predicted"/>
<evidence type="ECO:0000259" key="1">
    <source>
        <dbReference type="Pfam" id="PF14289"/>
    </source>
</evidence>
<evidence type="ECO:0000313" key="2">
    <source>
        <dbReference type="EMBL" id="CUN53792.1"/>
    </source>
</evidence>
<dbReference type="Proteomes" id="UP000095419">
    <property type="component" value="Unassembled WGS sequence"/>
</dbReference>
<dbReference type="EMBL" id="CYZF01000001">
    <property type="protein sequence ID" value="CUN53792.1"/>
    <property type="molecule type" value="Genomic_DNA"/>
</dbReference>
<gene>
    <name evidence="2" type="ORF">ERS417307_00282</name>
</gene>
<dbReference type="Pfam" id="PF14289">
    <property type="entry name" value="DUF4369"/>
    <property type="match status" value="1"/>
</dbReference>